<evidence type="ECO:0000256" key="6">
    <source>
        <dbReference type="PIRSR" id="PIRSR000337-1"/>
    </source>
</evidence>
<dbReference type="OrthoDB" id="9779442at2"/>
<dbReference type="InterPro" id="IPR051260">
    <property type="entry name" value="Diverse_substr_monoxygenases"/>
</dbReference>
<dbReference type="InterPro" id="IPR016215">
    <property type="entry name" value="NTA_MOA"/>
</dbReference>
<evidence type="ECO:0000313" key="8">
    <source>
        <dbReference type="EMBL" id="SFM35135.1"/>
    </source>
</evidence>
<keyword evidence="3" id="KW-0560">Oxidoreductase</keyword>
<protein>
    <submittedName>
        <fullName evidence="8">FMN-dependent oxidoreductase, nitrilotriacetate monooxygenase family</fullName>
    </submittedName>
</protein>
<comment type="similarity">
    <text evidence="5">Belongs to the NtaA/SnaA/DszA monooxygenase family.</text>
</comment>
<evidence type="ECO:0000256" key="4">
    <source>
        <dbReference type="ARBA" id="ARBA00023033"/>
    </source>
</evidence>
<dbReference type="InterPro" id="IPR036661">
    <property type="entry name" value="Luciferase-like_sf"/>
</dbReference>
<dbReference type="EMBL" id="FOTK01000028">
    <property type="protein sequence ID" value="SFM35135.1"/>
    <property type="molecule type" value="Genomic_DNA"/>
</dbReference>
<dbReference type="AlphaFoldDB" id="A0A1I4Q655"/>
<dbReference type="STRING" id="582667.SAMN05192568_102830"/>
<evidence type="ECO:0000313" key="9">
    <source>
        <dbReference type="Proteomes" id="UP000199048"/>
    </source>
</evidence>
<keyword evidence="9" id="KW-1185">Reference proteome</keyword>
<keyword evidence="4 8" id="KW-0503">Monooxygenase</keyword>
<dbReference type="CDD" id="cd01095">
    <property type="entry name" value="Nitrilotriacetate_monoxgenase"/>
    <property type="match status" value="1"/>
</dbReference>
<gene>
    <name evidence="8" type="ORF">SAMN05192568_102830</name>
</gene>
<accession>A0A1I4Q655</accession>
<name>A0A1I4Q655_9HYPH</name>
<reference evidence="9" key="1">
    <citation type="submission" date="2016-10" db="EMBL/GenBank/DDBJ databases">
        <authorList>
            <person name="Varghese N."/>
            <person name="Submissions S."/>
        </authorList>
    </citation>
    <scope>NUCLEOTIDE SEQUENCE [LARGE SCALE GENOMIC DNA]</scope>
    <source>
        <strain evidence="9">BL36</strain>
    </source>
</reference>
<feature type="binding site" evidence="6">
    <location>
        <position position="150"/>
    </location>
    <ligand>
        <name>FMN</name>
        <dbReference type="ChEBI" id="CHEBI:58210"/>
    </ligand>
</feature>
<feature type="binding site" evidence="6">
    <location>
        <position position="100"/>
    </location>
    <ligand>
        <name>FMN</name>
        <dbReference type="ChEBI" id="CHEBI:58210"/>
    </ligand>
</feature>
<dbReference type="GO" id="GO:0004497">
    <property type="term" value="F:monooxygenase activity"/>
    <property type="evidence" value="ECO:0007669"/>
    <property type="project" value="UniProtKB-KW"/>
</dbReference>
<feature type="domain" description="Luciferase-like" evidence="7">
    <location>
        <begin position="26"/>
        <end position="389"/>
    </location>
</feature>
<dbReference type="SUPFAM" id="SSF51679">
    <property type="entry name" value="Bacterial luciferase-like"/>
    <property type="match status" value="1"/>
</dbReference>
<organism evidence="8 9">
    <name type="scientific">Methylobacterium pseudosasicola</name>
    <dbReference type="NCBI Taxonomy" id="582667"/>
    <lineage>
        <taxon>Bacteria</taxon>
        <taxon>Pseudomonadati</taxon>
        <taxon>Pseudomonadota</taxon>
        <taxon>Alphaproteobacteria</taxon>
        <taxon>Hyphomicrobiales</taxon>
        <taxon>Methylobacteriaceae</taxon>
        <taxon>Methylobacterium</taxon>
    </lineage>
</organism>
<dbReference type="PANTHER" id="PTHR30011">
    <property type="entry name" value="ALKANESULFONATE MONOOXYGENASE-RELATED"/>
    <property type="match status" value="1"/>
</dbReference>
<evidence type="ECO:0000256" key="3">
    <source>
        <dbReference type="ARBA" id="ARBA00023002"/>
    </source>
</evidence>
<proteinExistence type="inferred from homology"/>
<dbReference type="PIRSF" id="PIRSF000337">
    <property type="entry name" value="NTA_MOA"/>
    <property type="match status" value="1"/>
</dbReference>
<sequence length="451" mass="49622">MPQDRQMKLGAFLMTDGHHVAAWRHPKVRPDASVSLDHFLNLAKLAEAAKFDALFLADSNGVRERGLQALSHNSRAASFEPLTLLSALATVTQRIGLIATASTSFNEPFHLARKFASLDLISGGRAGWNVVTSSSDSEALNFNLDTHYAHADRYARAREFVAVTTGLWNTWEDDAFLRDQDSGLFFDPQKHHVLDHRGRYFKVRGPLNVPRSPQGHPVIVQAGSSAAGVDLAAETAEVVFTAQQTLADAQAFYADLKSRAETYGRDPDHIKIMPGIFPVVGRTEAEAQETFEALQSRIHPVVGLALLSSTLGGFDLTGYPLDGPLPDLPETNGPKSRQKLLIDLARREKLTIRELYLKIAGARGHWQLVGTAEQIVDRLEERFRKGGADGFNVMAPFLPGGLGDFIALVIPELRRRGLFRTDYEGRTLRENLGLPFPAHRARTAVPLQAAE</sequence>
<feature type="binding site" evidence="6">
    <location>
        <position position="58"/>
    </location>
    <ligand>
        <name>FMN</name>
        <dbReference type="ChEBI" id="CHEBI:58210"/>
    </ligand>
</feature>
<feature type="binding site" evidence="6">
    <location>
        <position position="224"/>
    </location>
    <ligand>
        <name>FMN</name>
        <dbReference type="ChEBI" id="CHEBI:58210"/>
    </ligand>
</feature>
<evidence type="ECO:0000256" key="5">
    <source>
        <dbReference type="ARBA" id="ARBA00033748"/>
    </source>
</evidence>
<dbReference type="RefSeq" id="WP_092044244.1">
    <property type="nucleotide sequence ID" value="NZ_FOTK01000028.1"/>
</dbReference>
<dbReference type="Gene3D" id="3.20.20.30">
    <property type="entry name" value="Luciferase-like domain"/>
    <property type="match status" value="1"/>
</dbReference>
<keyword evidence="2 6" id="KW-0288">FMN</keyword>
<feature type="binding site" evidence="6">
    <location>
        <position position="225"/>
    </location>
    <ligand>
        <name>FMN</name>
        <dbReference type="ChEBI" id="CHEBI:58210"/>
    </ligand>
</feature>
<evidence type="ECO:0000256" key="2">
    <source>
        <dbReference type="ARBA" id="ARBA00022643"/>
    </source>
</evidence>
<dbReference type="NCBIfam" id="TIGR03860">
    <property type="entry name" value="FMN_nitrolo"/>
    <property type="match status" value="1"/>
</dbReference>
<dbReference type="InterPro" id="IPR011251">
    <property type="entry name" value="Luciferase-like_dom"/>
</dbReference>
<dbReference type="Proteomes" id="UP000199048">
    <property type="component" value="Unassembled WGS sequence"/>
</dbReference>
<evidence type="ECO:0000259" key="7">
    <source>
        <dbReference type="Pfam" id="PF00296"/>
    </source>
</evidence>
<keyword evidence="1 6" id="KW-0285">Flavoprotein</keyword>
<feature type="binding site" evidence="6">
    <location>
        <position position="154"/>
    </location>
    <ligand>
        <name>FMN</name>
        <dbReference type="ChEBI" id="CHEBI:58210"/>
    </ligand>
</feature>
<evidence type="ECO:0000256" key="1">
    <source>
        <dbReference type="ARBA" id="ARBA00022630"/>
    </source>
</evidence>
<dbReference type="Pfam" id="PF00296">
    <property type="entry name" value="Bac_luciferase"/>
    <property type="match status" value="1"/>
</dbReference>
<dbReference type="GO" id="GO:0016705">
    <property type="term" value="F:oxidoreductase activity, acting on paired donors, with incorporation or reduction of molecular oxygen"/>
    <property type="evidence" value="ECO:0007669"/>
    <property type="project" value="InterPro"/>
</dbReference>
<dbReference type="PANTHER" id="PTHR30011:SF16">
    <property type="entry name" value="C2H2 FINGER DOMAIN TRANSCRIPTION FACTOR (EUROFUNG)-RELATED"/>
    <property type="match status" value="1"/>
</dbReference>